<dbReference type="KEGG" id="tpx:Turpa_1880"/>
<evidence type="ECO:0000259" key="7">
    <source>
        <dbReference type="Pfam" id="PF22692"/>
    </source>
</evidence>
<dbReference type="Pfam" id="PF22692">
    <property type="entry name" value="LlgE_F_G_D1"/>
    <property type="match status" value="1"/>
</dbReference>
<dbReference type="InterPro" id="IPR010930">
    <property type="entry name" value="Flg_bb/hook_C_dom"/>
</dbReference>
<dbReference type="STRING" id="869212.Turpa_1880"/>
<evidence type="ECO:0000256" key="2">
    <source>
        <dbReference type="ARBA" id="ARBA00009677"/>
    </source>
</evidence>
<comment type="similarity">
    <text evidence="2 4">Belongs to the flagella basal body rod proteins family.</text>
</comment>
<evidence type="ECO:0000256" key="3">
    <source>
        <dbReference type="ARBA" id="ARBA00023143"/>
    </source>
</evidence>
<dbReference type="InterPro" id="IPR053967">
    <property type="entry name" value="LlgE_F_G-like_D1"/>
</dbReference>
<dbReference type="GO" id="GO:0009425">
    <property type="term" value="C:bacterial-type flagellum basal body"/>
    <property type="evidence" value="ECO:0007669"/>
    <property type="project" value="UniProtKB-SubCell"/>
</dbReference>
<keyword evidence="8" id="KW-0966">Cell projection</keyword>
<dbReference type="Proteomes" id="UP000006048">
    <property type="component" value="Chromosome"/>
</dbReference>
<dbReference type="InterPro" id="IPR020013">
    <property type="entry name" value="Flagellar_FlgE/F/G"/>
</dbReference>
<sequence>MLRGIYTGASGMTAMQVKMDTVANNLANVDKTAFKEDVTIFRANPEVLIHRTRDDGVGWVPMGGFDISPLVGKLGTGSEVNEIFTRFDQGALKRTERDQDVAINGDGFFVVQSQAGPRLTRSGAFILDRNGMLVTPDGFPLMGEKGPIQVNHNNYIIKTNGEVWINQAVGNDPKNFTSKDVNQWENPVLLDTLQIRTVDHPRHLDKVGQSFYNTTPESGDMRPVDQVKAPEILQGFLEASNVNIVTEMVNMIEVQRMYEANQRAITTHDGMLGTLINQVLRV</sequence>
<dbReference type="EMBL" id="CP002959">
    <property type="protein sequence ID" value="AFM12527.1"/>
    <property type="molecule type" value="Genomic_DNA"/>
</dbReference>
<proteinExistence type="inferred from homology"/>
<dbReference type="InterPro" id="IPR037925">
    <property type="entry name" value="FlgE/F/G-like"/>
</dbReference>
<keyword evidence="8" id="KW-0282">Flagellum</keyword>
<dbReference type="Pfam" id="PF00460">
    <property type="entry name" value="Flg_bb_rod"/>
    <property type="match status" value="1"/>
</dbReference>
<evidence type="ECO:0000313" key="9">
    <source>
        <dbReference type="Proteomes" id="UP000006048"/>
    </source>
</evidence>
<dbReference type="GO" id="GO:0071978">
    <property type="term" value="P:bacterial-type flagellum-dependent swarming motility"/>
    <property type="evidence" value="ECO:0007669"/>
    <property type="project" value="TreeGrafter"/>
</dbReference>
<dbReference type="InterPro" id="IPR001444">
    <property type="entry name" value="Flag_bb_rod_N"/>
</dbReference>
<feature type="domain" description="Flagellar basal-body/hook protein C-terminal" evidence="6">
    <location>
        <begin position="234"/>
        <end position="277"/>
    </location>
</feature>
<dbReference type="PANTHER" id="PTHR30435">
    <property type="entry name" value="FLAGELLAR PROTEIN"/>
    <property type="match status" value="1"/>
</dbReference>
<protein>
    <submittedName>
        <fullName evidence="8">Flagellar hook-basal body protein</fullName>
    </submittedName>
</protein>
<dbReference type="Pfam" id="PF06429">
    <property type="entry name" value="Flg_bbr_C"/>
    <property type="match status" value="1"/>
</dbReference>
<dbReference type="SUPFAM" id="SSF117143">
    <property type="entry name" value="Flagellar hook protein flgE"/>
    <property type="match status" value="1"/>
</dbReference>
<keyword evidence="8" id="KW-0969">Cilium</keyword>
<reference evidence="8 9" key="1">
    <citation type="submission" date="2012-06" db="EMBL/GenBank/DDBJ databases">
        <title>The complete chromosome of genome of Turneriella parva DSM 21527.</title>
        <authorList>
            <consortium name="US DOE Joint Genome Institute (JGI-PGF)"/>
            <person name="Lucas S."/>
            <person name="Han J."/>
            <person name="Lapidus A."/>
            <person name="Bruce D."/>
            <person name="Goodwin L."/>
            <person name="Pitluck S."/>
            <person name="Peters L."/>
            <person name="Kyrpides N."/>
            <person name="Mavromatis K."/>
            <person name="Ivanova N."/>
            <person name="Mikhailova N."/>
            <person name="Chertkov O."/>
            <person name="Detter J.C."/>
            <person name="Tapia R."/>
            <person name="Han C."/>
            <person name="Land M."/>
            <person name="Hauser L."/>
            <person name="Markowitz V."/>
            <person name="Cheng J.-F."/>
            <person name="Hugenholtz P."/>
            <person name="Woyke T."/>
            <person name="Wu D."/>
            <person name="Gronow S."/>
            <person name="Wellnitz S."/>
            <person name="Brambilla E."/>
            <person name="Klenk H.-P."/>
            <person name="Eisen J.A."/>
        </authorList>
    </citation>
    <scope>NUCLEOTIDE SEQUENCE [LARGE SCALE GENOMIC DNA]</scope>
    <source>
        <strain evidence="9">ATCC BAA-1111 / DSM 21527 / NCTC 11395 / H</strain>
    </source>
</reference>
<dbReference type="HOGENOM" id="CLU_013687_0_0_12"/>
<name>I4B5H0_TURPD</name>
<dbReference type="NCBIfam" id="TIGR03506">
    <property type="entry name" value="FlgEFG_subfam"/>
    <property type="match status" value="1"/>
</dbReference>
<dbReference type="OrthoDB" id="9804559at2"/>
<dbReference type="RefSeq" id="WP_014803036.1">
    <property type="nucleotide sequence ID" value="NC_018020.1"/>
</dbReference>
<dbReference type="AlphaFoldDB" id="I4B5H0"/>
<accession>I4B5H0</accession>
<evidence type="ECO:0000259" key="5">
    <source>
        <dbReference type="Pfam" id="PF00460"/>
    </source>
</evidence>
<evidence type="ECO:0000256" key="1">
    <source>
        <dbReference type="ARBA" id="ARBA00004117"/>
    </source>
</evidence>
<feature type="domain" description="Flagellar hook protein FlgE/F/G-like D1" evidence="7">
    <location>
        <begin position="102"/>
        <end position="163"/>
    </location>
</feature>
<evidence type="ECO:0000259" key="6">
    <source>
        <dbReference type="Pfam" id="PF06429"/>
    </source>
</evidence>
<keyword evidence="9" id="KW-1185">Reference proteome</keyword>
<feature type="domain" description="Flagellar basal body rod protein N-terminal" evidence="5">
    <location>
        <begin position="5"/>
        <end position="32"/>
    </location>
</feature>
<organism evidence="8 9">
    <name type="scientific">Turneriella parva (strain ATCC BAA-1111 / DSM 21527 / NCTC 11395 / H)</name>
    <name type="common">Leptospira parva</name>
    <dbReference type="NCBI Taxonomy" id="869212"/>
    <lineage>
        <taxon>Bacteria</taxon>
        <taxon>Pseudomonadati</taxon>
        <taxon>Spirochaetota</taxon>
        <taxon>Spirochaetia</taxon>
        <taxon>Leptospirales</taxon>
        <taxon>Leptospiraceae</taxon>
        <taxon>Turneriella</taxon>
    </lineage>
</organism>
<evidence type="ECO:0000313" key="8">
    <source>
        <dbReference type="EMBL" id="AFM12527.1"/>
    </source>
</evidence>
<gene>
    <name evidence="8" type="ordered locus">Turpa_1880</name>
</gene>
<dbReference type="PATRIC" id="fig|869212.3.peg.1881"/>
<evidence type="ECO:0000256" key="4">
    <source>
        <dbReference type="RuleBase" id="RU362116"/>
    </source>
</evidence>
<keyword evidence="3 4" id="KW-0975">Bacterial flagellum</keyword>
<comment type="subcellular location">
    <subcellularLocation>
        <location evidence="1 4">Bacterial flagellum basal body</location>
    </subcellularLocation>
</comment>
<dbReference type="PANTHER" id="PTHR30435:SF19">
    <property type="entry name" value="FLAGELLAR BASAL-BODY ROD PROTEIN FLGG"/>
    <property type="match status" value="1"/>
</dbReference>